<dbReference type="RefSeq" id="WP_226748679.1">
    <property type="nucleotide sequence ID" value="NZ_JAJATZ010000006.1"/>
</dbReference>
<sequence length="247" mass="26318">MTAIRITVSQTAGSVPRETGTAMLVWPDRIEGTIGGGALEWEAIARARAMLRDGRAQSRQTVPLGPALGQCCGGSVTLDYDLADRLEPPQGAPLWIWGAGHVGRAIAATMAPLPEWSVTLIDDAADRMPSLLPPDVTPLVAADMVRAVAHAPDDTHHLIVTYSHRIDLDLCHAILSRRFATVGLIGSATKWARFRGRLQSLGHAPAQIARIACPIGDPGLGKHPQAIAIGVAYAMMRQTAAKQDRRA</sequence>
<evidence type="ECO:0000313" key="4">
    <source>
        <dbReference type="Proteomes" id="UP001138961"/>
    </source>
</evidence>
<name>A0ABS8BWE8_9RHOB</name>
<proteinExistence type="predicted"/>
<comment type="caution">
    <text evidence="3">The sequence shown here is derived from an EMBL/GenBank/DDBJ whole genome shotgun (WGS) entry which is preliminary data.</text>
</comment>
<feature type="domain" description="XdhC- CoxI" evidence="1">
    <location>
        <begin position="5"/>
        <end position="57"/>
    </location>
</feature>
<feature type="domain" description="XdhC Rossmann" evidence="2">
    <location>
        <begin position="94"/>
        <end position="232"/>
    </location>
</feature>
<accession>A0ABS8BWE8</accession>
<dbReference type="Pfam" id="PF02625">
    <property type="entry name" value="XdhC_CoxI"/>
    <property type="match status" value="1"/>
</dbReference>
<dbReference type="EMBL" id="JAJATZ010000006">
    <property type="protein sequence ID" value="MCB5200062.1"/>
    <property type="molecule type" value="Genomic_DNA"/>
</dbReference>
<dbReference type="InterPro" id="IPR027051">
    <property type="entry name" value="XdhC_Rossmann_dom"/>
</dbReference>
<dbReference type="PANTHER" id="PTHR30388:SF6">
    <property type="entry name" value="XANTHINE DEHYDROGENASE SUBUNIT A-RELATED"/>
    <property type="match status" value="1"/>
</dbReference>
<dbReference type="NCBIfam" id="TIGR02964">
    <property type="entry name" value="xanthine_xdhC"/>
    <property type="match status" value="1"/>
</dbReference>
<dbReference type="Pfam" id="PF13478">
    <property type="entry name" value="XdhC_C"/>
    <property type="match status" value="1"/>
</dbReference>
<protein>
    <submittedName>
        <fullName evidence="3">Xanthine dehydrogenase accessory protein XdhC</fullName>
    </submittedName>
</protein>
<keyword evidence="4" id="KW-1185">Reference proteome</keyword>
<dbReference type="Gene3D" id="3.40.50.720">
    <property type="entry name" value="NAD(P)-binding Rossmann-like Domain"/>
    <property type="match status" value="1"/>
</dbReference>
<reference evidence="3" key="1">
    <citation type="submission" date="2021-10" db="EMBL/GenBank/DDBJ databases">
        <title>Loktanella gaetbuli sp. nov., isolated from a tidal flat.</title>
        <authorList>
            <person name="Park S."/>
            <person name="Yoon J.-H."/>
        </authorList>
    </citation>
    <scope>NUCLEOTIDE SEQUENCE</scope>
    <source>
        <strain evidence="3">TSTF-M6</strain>
    </source>
</reference>
<evidence type="ECO:0000313" key="3">
    <source>
        <dbReference type="EMBL" id="MCB5200062.1"/>
    </source>
</evidence>
<dbReference type="InterPro" id="IPR052698">
    <property type="entry name" value="MoCofactor_Util/Proc"/>
</dbReference>
<dbReference type="InterPro" id="IPR014308">
    <property type="entry name" value="Xanthine_DH_XdhC"/>
</dbReference>
<organism evidence="3 4">
    <name type="scientific">Loktanella gaetbuli</name>
    <dbReference type="NCBI Taxonomy" id="2881335"/>
    <lineage>
        <taxon>Bacteria</taxon>
        <taxon>Pseudomonadati</taxon>
        <taxon>Pseudomonadota</taxon>
        <taxon>Alphaproteobacteria</taxon>
        <taxon>Rhodobacterales</taxon>
        <taxon>Roseobacteraceae</taxon>
        <taxon>Loktanella</taxon>
    </lineage>
</organism>
<evidence type="ECO:0000259" key="1">
    <source>
        <dbReference type="Pfam" id="PF02625"/>
    </source>
</evidence>
<dbReference type="Proteomes" id="UP001138961">
    <property type="component" value="Unassembled WGS sequence"/>
</dbReference>
<dbReference type="PANTHER" id="PTHR30388">
    <property type="entry name" value="ALDEHYDE OXIDOREDUCTASE MOLYBDENUM COFACTOR ASSEMBLY PROTEIN"/>
    <property type="match status" value="1"/>
</dbReference>
<dbReference type="InterPro" id="IPR003777">
    <property type="entry name" value="XdhC_CoxI"/>
</dbReference>
<gene>
    <name evidence="3" type="primary">xdhC</name>
    <name evidence="3" type="ORF">LGQ03_12500</name>
</gene>
<evidence type="ECO:0000259" key="2">
    <source>
        <dbReference type="Pfam" id="PF13478"/>
    </source>
</evidence>